<evidence type="ECO:0000256" key="5">
    <source>
        <dbReference type="SAM" id="MobiDB-lite"/>
    </source>
</evidence>
<keyword evidence="3 6" id="KW-1133">Transmembrane helix</keyword>
<dbReference type="PANTHER" id="PTHR42718">
    <property type="entry name" value="MAJOR FACILITATOR SUPERFAMILY MULTIDRUG TRANSPORTER MFSC"/>
    <property type="match status" value="1"/>
</dbReference>
<evidence type="ECO:0000256" key="3">
    <source>
        <dbReference type="ARBA" id="ARBA00022989"/>
    </source>
</evidence>
<evidence type="ECO:0000313" key="9">
    <source>
        <dbReference type="Proteomes" id="UP000604117"/>
    </source>
</evidence>
<dbReference type="Proteomes" id="UP000604117">
    <property type="component" value="Unassembled WGS sequence"/>
</dbReference>
<keyword evidence="9" id="KW-1185">Reference proteome</keyword>
<feature type="transmembrane region" description="Helical" evidence="6">
    <location>
        <begin position="189"/>
        <end position="208"/>
    </location>
</feature>
<dbReference type="CDD" id="cd17321">
    <property type="entry name" value="MFS_MMR_MDR_like"/>
    <property type="match status" value="1"/>
</dbReference>
<dbReference type="InterPro" id="IPR011701">
    <property type="entry name" value="MFS"/>
</dbReference>
<name>A0ABQ4CHH8_9ACTN</name>
<feature type="transmembrane region" description="Helical" evidence="6">
    <location>
        <begin position="429"/>
        <end position="446"/>
    </location>
</feature>
<accession>A0ABQ4CHH8</accession>
<comment type="subcellular location">
    <subcellularLocation>
        <location evidence="1">Cell membrane</location>
        <topology evidence="1">Multi-pass membrane protein</topology>
    </subcellularLocation>
</comment>
<protein>
    <submittedName>
        <fullName evidence="8">Actinorhodin transporter</fullName>
    </submittedName>
</protein>
<dbReference type="Pfam" id="PF07690">
    <property type="entry name" value="MFS_1"/>
    <property type="match status" value="1"/>
</dbReference>
<sequence length="477" mass="49753">MSTDVLDRTVTSPPATAATPRTGHPRKWLGLFAILAATIMNLLDTTVVNVGAPAIQASLGGTYTSLQWIAASYTLALAVGLLTGGRLGDMFGRRRVLLVGVVGFVIASLLCAVAWSPESLIVARVVQGLFAAIMIPQGFGLLRDLFPPHEIGKAFGAFGPVIGFSTILGPVVAGALIDADLFGTGWRMVFAINVPLGLFALLAGRAALPVASTPRTRTRLDVTGAVTAGVGMLLVAYPLVQGRELGWPLWSFAMVAAAVPVFVMFALRQLRRAGSGRHPLVELSVFTRRSYTSGVLFVIVFFGAIAGFSLAVGMFLQLVLGHSPMKASLTMSAWAVGAFVGSGFGSALVRLGRRILHIGLALMMVGIAGFYLVLQLSGGVGVGRLIAPLALYGIGMGMIFVPLFGIIMGEVRDHEVGSASGMLESLQQLGAALGVAVLGTVFFGHLDVGVERVTLITLGLTAATFALGFLLPRKARA</sequence>
<dbReference type="PROSITE" id="PS50850">
    <property type="entry name" value="MFS"/>
    <property type="match status" value="1"/>
</dbReference>
<dbReference type="InterPro" id="IPR020846">
    <property type="entry name" value="MFS_dom"/>
</dbReference>
<feature type="transmembrane region" description="Helical" evidence="6">
    <location>
        <begin position="96"/>
        <end position="115"/>
    </location>
</feature>
<feature type="transmembrane region" description="Helical" evidence="6">
    <location>
        <begin position="386"/>
        <end position="408"/>
    </location>
</feature>
<feature type="transmembrane region" description="Helical" evidence="6">
    <location>
        <begin position="452"/>
        <end position="471"/>
    </location>
</feature>
<feature type="transmembrane region" description="Helical" evidence="6">
    <location>
        <begin position="28"/>
        <end position="54"/>
    </location>
</feature>
<feature type="transmembrane region" description="Helical" evidence="6">
    <location>
        <begin position="121"/>
        <end position="142"/>
    </location>
</feature>
<feature type="transmembrane region" description="Helical" evidence="6">
    <location>
        <begin position="246"/>
        <end position="267"/>
    </location>
</feature>
<dbReference type="SUPFAM" id="SSF103473">
    <property type="entry name" value="MFS general substrate transporter"/>
    <property type="match status" value="1"/>
</dbReference>
<dbReference type="PANTHER" id="PTHR42718:SF39">
    <property type="entry name" value="ACTINORHODIN TRANSPORTER-RELATED"/>
    <property type="match status" value="1"/>
</dbReference>
<comment type="caution">
    <text evidence="8">The sequence shown here is derived from an EMBL/GenBank/DDBJ whole genome shotgun (WGS) entry which is preliminary data.</text>
</comment>
<evidence type="ECO:0000259" key="7">
    <source>
        <dbReference type="PROSITE" id="PS50850"/>
    </source>
</evidence>
<evidence type="ECO:0000256" key="4">
    <source>
        <dbReference type="ARBA" id="ARBA00023136"/>
    </source>
</evidence>
<feature type="transmembrane region" description="Helical" evidence="6">
    <location>
        <begin position="331"/>
        <end position="349"/>
    </location>
</feature>
<evidence type="ECO:0000256" key="6">
    <source>
        <dbReference type="SAM" id="Phobius"/>
    </source>
</evidence>
<dbReference type="Gene3D" id="1.20.1250.20">
    <property type="entry name" value="MFS general substrate transporter like domains"/>
    <property type="match status" value="1"/>
</dbReference>
<feature type="transmembrane region" description="Helical" evidence="6">
    <location>
        <begin position="220"/>
        <end position="240"/>
    </location>
</feature>
<proteinExistence type="predicted"/>
<feature type="domain" description="Major facilitator superfamily (MFS) profile" evidence="7">
    <location>
        <begin position="30"/>
        <end position="476"/>
    </location>
</feature>
<feature type="transmembrane region" description="Helical" evidence="6">
    <location>
        <begin position="356"/>
        <end position="374"/>
    </location>
</feature>
<keyword evidence="4 6" id="KW-0472">Membrane</keyword>
<dbReference type="EMBL" id="BONE01000001">
    <property type="protein sequence ID" value="GIF70743.1"/>
    <property type="molecule type" value="Genomic_DNA"/>
</dbReference>
<feature type="compositionally biased region" description="Low complexity" evidence="5">
    <location>
        <begin position="8"/>
        <end position="22"/>
    </location>
</feature>
<dbReference type="Gene3D" id="1.20.1720.10">
    <property type="entry name" value="Multidrug resistance protein D"/>
    <property type="match status" value="1"/>
</dbReference>
<gene>
    <name evidence="8" type="primary">actII-2</name>
    <name evidence="8" type="ORF">Asi02nite_02610</name>
</gene>
<evidence type="ECO:0000256" key="1">
    <source>
        <dbReference type="ARBA" id="ARBA00004651"/>
    </source>
</evidence>
<dbReference type="RefSeq" id="WP_239126385.1">
    <property type="nucleotide sequence ID" value="NZ_BONE01000001.1"/>
</dbReference>
<reference evidence="8 9" key="1">
    <citation type="submission" date="2021-01" db="EMBL/GenBank/DDBJ databases">
        <title>Whole genome shotgun sequence of Asanoa siamensis NBRC 107932.</title>
        <authorList>
            <person name="Komaki H."/>
            <person name="Tamura T."/>
        </authorList>
    </citation>
    <scope>NUCLEOTIDE SEQUENCE [LARGE SCALE GENOMIC DNA]</scope>
    <source>
        <strain evidence="8 9">NBRC 107932</strain>
    </source>
</reference>
<feature type="transmembrane region" description="Helical" evidence="6">
    <location>
        <begin position="154"/>
        <end position="177"/>
    </location>
</feature>
<evidence type="ECO:0000313" key="8">
    <source>
        <dbReference type="EMBL" id="GIF70743.1"/>
    </source>
</evidence>
<feature type="region of interest" description="Disordered" evidence="5">
    <location>
        <begin position="1"/>
        <end position="22"/>
    </location>
</feature>
<evidence type="ECO:0000256" key="2">
    <source>
        <dbReference type="ARBA" id="ARBA00022692"/>
    </source>
</evidence>
<organism evidence="8 9">
    <name type="scientific">Asanoa siamensis</name>
    <dbReference type="NCBI Taxonomy" id="926357"/>
    <lineage>
        <taxon>Bacteria</taxon>
        <taxon>Bacillati</taxon>
        <taxon>Actinomycetota</taxon>
        <taxon>Actinomycetes</taxon>
        <taxon>Micromonosporales</taxon>
        <taxon>Micromonosporaceae</taxon>
        <taxon>Asanoa</taxon>
    </lineage>
</organism>
<dbReference type="InterPro" id="IPR036259">
    <property type="entry name" value="MFS_trans_sf"/>
</dbReference>
<feature type="transmembrane region" description="Helical" evidence="6">
    <location>
        <begin position="295"/>
        <end position="319"/>
    </location>
</feature>
<feature type="transmembrane region" description="Helical" evidence="6">
    <location>
        <begin position="66"/>
        <end position="84"/>
    </location>
</feature>
<keyword evidence="2 6" id="KW-0812">Transmembrane</keyword>